<evidence type="ECO:0000313" key="2">
    <source>
        <dbReference type="Proteomes" id="UP001218218"/>
    </source>
</evidence>
<accession>A0AAD6YZR6</accession>
<dbReference type="Proteomes" id="UP001218218">
    <property type="component" value="Unassembled WGS sequence"/>
</dbReference>
<feature type="non-terminal residue" evidence="1">
    <location>
        <position position="1"/>
    </location>
</feature>
<organism evidence="1 2">
    <name type="scientific">Mycena albidolilacea</name>
    <dbReference type="NCBI Taxonomy" id="1033008"/>
    <lineage>
        <taxon>Eukaryota</taxon>
        <taxon>Fungi</taxon>
        <taxon>Dikarya</taxon>
        <taxon>Basidiomycota</taxon>
        <taxon>Agaricomycotina</taxon>
        <taxon>Agaricomycetes</taxon>
        <taxon>Agaricomycetidae</taxon>
        <taxon>Agaricales</taxon>
        <taxon>Marasmiineae</taxon>
        <taxon>Mycenaceae</taxon>
        <taxon>Mycena</taxon>
    </lineage>
</organism>
<gene>
    <name evidence="1" type="ORF">DFH08DRAFT_992177</name>
</gene>
<dbReference type="EMBL" id="JARIHO010000126">
    <property type="protein sequence ID" value="KAJ7301801.1"/>
    <property type="molecule type" value="Genomic_DNA"/>
</dbReference>
<protein>
    <recommendedName>
        <fullName evidence="3">Kinesin light chain</fullName>
    </recommendedName>
</protein>
<dbReference type="InterPro" id="IPR053137">
    <property type="entry name" value="NLR-like"/>
</dbReference>
<dbReference type="Pfam" id="PF13374">
    <property type="entry name" value="TPR_10"/>
    <property type="match status" value="2"/>
</dbReference>
<evidence type="ECO:0008006" key="3">
    <source>
        <dbReference type="Google" id="ProtNLM"/>
    </source>
</evidence>
<dbReference type="Gene3D" id="1.25.40.10">
    <property type="entry name" value="Tetratricopeptide repeat domain"/>
    <property type="match status" value="1"/>
</dbReference>
<dbReference type="SUPFAM" id="SSF48452">
    <property type="entry name" value="TPR-like"/>
    <property type="match status" value="1"/>
</dbReference>
<feature type="non-terminal residue" evidence="1">
    <location>
        <position position="75"/>
    </location>
</feature>
<dbReference type="AlphaFoldDB" id="A0AAD6YZR6"/>
<reference evidence="1" key="1">
    <citation type="submission" date="2023-03" db="EMBL/GenBank/DDBJ databases">
        <title>Massive genome expansion in bonnet fungi (Mycena s.s.) driven by repeated elements and novel gene families across ecological guilds.</title>
        <authorList>
            <consortium name="Lawrence Berkeley National Laboratory"/>
            <person name="Harder C.B."/>
            <person name="Miyauchi S."/>
            <person name="Viragh M."/>
            <person name="Kuo A."/>
            <person name="Thoen E."/>
            <person name="Andreopoulos B."/>
            <person name="Lu D."/>
            <person name="Skrede I."/>
            <person name="Drula E."/>
            <person name="Henrissat B."/>
            <person name="Morin E."/>
            <person name="Kohler A."/>
            <person name="Barry K."/>
            <person name="LaButti K."/>
            <person name="Morin E."/>
            <person name="Salamov A."/>
            <person name="Lipzen A."/>
            <person name="Mereny Z."/>
            <person name="Hegedus B."/>
            <person name="Baldrian P."/>
            <person name="Stursova M."/>
            <person name="Weitz H."/>
            <person name="Taylor A."/>
            <person name="Grigoriev I.V."/>
            <person name="Nagy L.G."/>
            <person name="Martin F."/>
            <person name="Kauserud H."/>
        </authorList>
    </citation>
    <scope>NUCLEOTIDE SEQUENCE</scope>
    <source>
        <strain evidence="1">CBHHK002</strain>
    </source>
</reference>
<proteinExistence type="predicted"/>
<evidence type="ECO:0000313" key="1">
    <source>
        <dbReference type="EMBL" id="KAJ7301801.1"/>
    </source>
</evidence>
<dbReference type="PANTHER" id="PTHR46082">
    <property type="entry name" value="ATP/GTP-BINDING PROTEIN-RELATED"/>
    <property type="match status" value="1"/>
</dbReference>
<name>A0AAD6YZR6_9AGAR</name>
<keyword evidence="2" id="KW-1185">Reference proteome</keyword>
<dbReference type="PANTHER" id="PTHR46082:SF6">
    <property type="entry name" value="AAA+ ATPASE DOMAIN-CONTAINING PROTEIN-RELATED"/>
    <property type="match status" value="1"/>
</dbReference>
<sequence length="75" mass="8511">KHQFLGDNHPDTLITMGNMAYTYSDLGEYQKAEQLNVIVLEKQKQLLGDNHLPTLNAMSNLAHTYSNLGEHRKAE</sequence>
<comment type="caution">
    <text evidence="1">The sequence shown here is derived from an EMBL/GenBank/DDBJ whole genome shotgun (WGS) entry which is preliminary data.</text>
</comment>
<dbReference type="InterPro" id="IPR011990">
    <property type="entry name" value="TPR-like_helical_dom_sf"/>
</dbReference>